<dbReference type="RefSeq" id="WP_345587217.1">
    <property type="nucleotide sequence ID" value="NZ_BAABJG010000006.1"/>
</dbReference>
<dbReference type="NCBIfam" id="TIGR03570">
    <property type="entry name" value="NeuD_NnaD"/>
    <property type="match status" value="1"/>
</dbReference>
<protein>
    <submittedName>
        <fullName evidence="2">Acetyltransferase</fullName>
    </submittedName>
</protein>
<dbReference type="Proteomes" id="UP001597180">
    <property type="component" value="Unassembled WGS sequence"/>
</dbReference>
<name>A0ABW3UL85_9BACL</name>
<reference evidence="3" key="1">
    <citation type="journal article" date="2019" name="Int. J. Syst. Evol. Microbiol.">
        <title>The Global Catalogue of Microorganisms (GCM) 10K type strain sequencing project: providing services to taxonomists for standard genome sequencing and annotation.</title>
        <authorList>
            <consortium name="The Broad Institute Genomics Platform"/>
            <consortium name="The Broad Institute Genome Sequencing Center for Infectious Disease"/>
            <person name="Wu L."/>
            <person name="Ma J."/>
        </authorList>
    </citation>
    <scope>NUCLEOTIDE SEQUENCE [LARGE SCALE GENOMIC DNA]</scope>
    <source>
        <strain evidence="3">CCUG 53270</strain>
    </source>
</reference>
<dbReference type="InterPro" id="IPR011004">
    <property type="entry name" value="Trimer_LpxA-like_sf"/>
</dbReference>
<dbReference type="PANTHER" id="PTHR43300">
    <property type="entry name" value="ACETYLTRANSFERASE"/>
    <property type="match status" value="1"/>
</dbReference>
<dbReference type="InterPro" id="IPR020019">
    <property type="entry name" value="AcTrfase_PglD-like"/>
</dbReference>
<evidence type="ECO:0000259" key="1">
    <source>
        <dbReference type="Pfam" id="PF17836"/>
    </source>
</evidence>
<evidence type="ECO:0000313" key="2">
    <source>
        <dbReference type="EMBL" id="MFD1220621.1"/>
    </source>
</evidence>
<dbReference type="PANTHER" id="PTHR43300:SF7">
    <property type="entry name" value="UDP-N-ACETYLBACILLOSAMINE N-ACETYLTRANSFERASE"/>
    <property type="match status" value="1"/>
</dbReference>
<gene>
    <name evidence="2" type="ORF">ACFQ4B_10850</name>
</gene>
<evidence type="ECO:0000313" key="3">
    <source>
        <dbReference type="Proteomes" id="UP001597180"/>
    </source>
</evidence>
<dbReference type="EMBL" id="JBHTLU010000013">
    <property type="protein sequence ID" value="MFD1220621.1"/>
    <property type="molecule type" value="Genomic_DNA"/>
</dbReference>
<organism evidence="2 3">
    <name type="scientific">Paenibacillus vulneris</name>
    <dbReference type="NCBI Taxonomy" id="1133364"/>
    <lineage>
        <taxon>Bacteria</taxon>
        <taxon>Bacillati</taxon>
        <taxon>Bacillota</taxon>
        <taxon>Bacilli</taxon>
        <taxon>Bacillales</taxon>
        <taxon>Paenibacillaceae</taxon>
        <taxon>Paenibacillus</taxon>
    </lineage>
</organism>
<comment type="caution">
    <text evidence="2">The sequence shown here is derived from an EMBL/GenBank/DDBJ whole genome shotgun (WGS) entry which is preliminary data.</text>
</comment>
<dbReference type="SUPFAM" id="SSF51161">
    <property type="entry name" value="Trimeric LpxA-like enzymes"/>
    <property type="match status" value="1"/>
</dbReference>
<keyword evidence="3" id="KW-1185">Reference proteome</keyword>
<dbReference type="Gene3D" id="2.160.10.10">
    <property type="entry name" value="Hexapeptide repeat proteins"/>
    <property type="match status" value="1"/>
</dbReference>
<dbReference type="Gene3D" id="3.40.50.20">
    <property type="match status" value="1"/>
</dbReference>
<accession>A0ABW3UL85</accession>
<sequence length="225" mass="23845">MELAVIGEGGHSKVIMDIIRSHNGKVKAILDDKYEQLACFEDGMYRGPVASATELLSQNDQLRFVIAIGSNQVRKTIAASLDFSEDRFASLIHPSAVVSPSVKIGRGTVVMAQCTINADAVVGNHSIINTGAIVEHDSRVSDFAHIAPRATLTGAVTVREGTLIGAGASIIPGKWIGEWSIIGAGSTVISDIPAFSTAVGSPARVTRCNEISDIFPRKDVILHNE</sequence>
<dbReference type="CDD" id="cd03360">
    <property type="entry name" value="LbH_AT_putative"/>
    <property type="match status" value="1"/>
</dbReference>
<dbReference type="InterPro" id="IPR041561">
    <property type="entry name" value="PglD_N"/>
</dbReference>
<feature type="domain" description="PglD N-terminal" evidence="1">
    <location>
        <begin position="3"/>
        <end position="80"/>
    </location>
</feature>
<proteinExistence type="predicted"/>
<dbReference type="InterPro" id="IPR050179">
    <property type="entry name" value="Trans_hexapeptide_repeat"/>
</dbReference>
<dbReference type="Pfam" id="PF17836">
    <property type="entry name" value="PglD_N"/>
    <property type="match status" value="1"/>
</dbReference>